<dbReference type="InterPro" id="IPR026123">
    <property type="entry name" value="STIL"/>
</dbReference>
<evidence type="ECO:0000313" key="4">
    <source>
        <dbReference type="Proteomes" id="UP000230066"/>
    </source>
</evidence>
<dbReference type="EMBL" id="JXXN02003578">
    <property type="protein sequence ID" value="THD21391.1"/>
    <property type="molecule type" value="Genomic_DNA"/>
</dbReference>
<evidence type="ECO:0000313" key="3">
    <source>
        <dbReference type="EMBL" id="THD21391.1"/>
    </source>
</evidence>
<accession>A0A4E0R708</accession>
<feature type="domain" description="STIL N-terminal" evidence="2">
    <location>
        <begin position="6"/>
        <end position="312"/>
    </location>
</feature>
<feature type="region of interest" description="Disordered" evidence="1">
    <location>
        <begin position="1054"/>
        <end position="1074"/>
    </location>
</feature>
<dbReference type="GO" id="GO:0031023">
    <property type="term" value="P:microtubule organizing center organization"/>
    <property type="evidence" value="ECO:0007669"/>
    <property type="project" value="TreeGrafter"/>
</dbReference>
<dbReference type="PANTHER" id="PTHR15128:SF0">
    <property type="entry name" value="SCL-INTERRUPTING LOCUS PROTEIN"/>
    <property type="match status" value="1"/>
</dbReference>
<feature type="region of interest" description="Disordered" evidence="1">
    <location>
        <begin position="746"/>
        <end position="776"/>
    </location>
</feature>
<dbReference type="InterPro" id="IPR057731">
    <property type="entry name" value="STIL_N"/>
</dbReference>
<dbReference type="Pfam" id="PF15253">
    <property type="entry name" value="STIL_N"/>
    <property type="match status" value="1"/>
</dbReference>
<dbReference type="GO" id="GO:0071539">
    <property type="term" value="P:protein localization to centrosome"/>
    <property type="evidence" value="ECO:0007669"/>
    <property type="project" value="TreeGrafter"/>
</dbReference>
<evidence type="ECO:0000256" key="1">
    <source>
        <dbReference type="SAM" id="MobiDB-lite"/>
    </source>
</evidence>
<dbReference type="GO" id="GO:0007224">
    <property type="term" value="P:smoothened signaling pathway"/>
    <property type="evidence" value="ECO:0007669"/>
    <property type="project" value="TreeGrafter"/>
</dbReference>
<sequence length="1103" mass="120960">MQKTSWNKCPVGSSVVVSLMSSREMQLTIPERVLSISRHLIAQHLQDSMDVFLVGKFALSHLDQIGLSIDRIEYNLGKPTKISCLPEEILIHFKISRKNVPSRDYNKAVQDLFRSISTAPPSLELSTCFRILGQMALMGSNKANYSIEQRSANADNENLNFDAVFLDCPLSFTPVPIIPLINSALSRSLETSVIYPIGSPRTRNMLDPTWDARFGYISVTKESSYALHLDADPTVMSATLIGMWVSGVELVFDPRIWNICVRFLMSKLFAREVPSVKEHVETPPPRDSMILLFYGVTTGPPICYDVRFGQVSRALESNDIEQLFYASTPLHFRVRTSVDPRIESNGKTVTLRMKEPSTLQNECWSSLLAAVVHSLSAVFLPQNSSPKLSTKMDRRLTSISELQDDEPKLVQEYRTESPRVADFNIPEVSLLMEEGVTISVPESNTDGIAISHTSHDVDSIPRDPSQLITVLSSRKSQSPPHPCSYDPRRYQSSSVTDGRQTLMDSNSSTERSGVELPEPTSSTTSPPCNPTSLKALLAKLPATQLRRLEGMISALLARNDDGVSESAHALCTQPPRVPEVEKSCNASSVDVGVNTTANNLRASPSSVQVSCPRQSTHSHSPQSRNGTCIGFTPNDTEANLDTDNCVTSSLGMLSDEPGPNCPERSNPVTIKLTFTGSPFSSSDHGVSEAPNQNPDHSDSSVSFGMRSNLALNQLRDVNPLSAAPTKANEDRFSGLLAGIQGVLNRQAKVQRHPATEKETPPVSYEKKGPSEKHSGPEKYQYPIPMHLLDPVVGRRTPIGHERVTSWLSAERPCPFSLSPGPQSPWYGEQITTNQAPGLAINQRLPPPEIPRQRAIPISCEPTLSSISADLCRCESLHSNTTTDSAASSRPSPDTDQSVFLAKLVEKYLGSKLQANANRHKREADVTCYGGLNPNDMSMATQNYLQRHNILELTGQEQRFSKTKSTIHTSTPTCGPSFASSREVRIVPRRASSSLDAENNDPGHSIQSDCVMPNVLDGLELDRSPLSDTIANHDPDIKLLLPPLTELSSLFSFTGSESPTDNTVQSKNVSRIPGKDRCPSDLSNMDGSGLVLDIERLRSLPKLL</sequence>
<organism evidence="3 4">
    <name type="scientific">Fasciola hepatica</name>
    <name type="common">Liver fluke</name>
    <dbReference type="NCBI Taxonomy" id="6192"/>
    <lineage>
        <taxon>Eukaryota</taxon>
        <taxon>Metazoa</taxon>
        <taxon>Spiralia</taxon>
        <taxon>Lophotrochozoa</taxon>
        <taxon>Platyhelminthes</taxon>
        <taxon>Trematoda</taxon>
        <taxon>Digenea</taxon>
        <taxon>Plagiorchiida</taxon>
        <taxon>Echinostomata</taxon>
        <taxon>Echinostomatoidea</taxon>
        <taxon>Fasciolidae</taxon>
        <taxon>Fasciola</taxon>
    </lineage>
</organism>
<feature type="compositionally biased region" description="Basic and acidic residues" evidence="1">
    <location>
        <begin position="753"/>
        <end position="776"/>
    </location>
</feature>
<feature type="region of interest" description="Disordered" evidence="1">
    <location>
        <begin position="650"/>
        <end position="703"/>
    </location>
</feature>
<feature type="compositionally biased region" description="Polar residues" evidence="1">
    <location>
        <begin position="599"/>
        <end position="626"/>
    </location>
</feature>
<keyword evidence="4" id="KW-1185">Reference proteome</keyword>
<proteinExistence type="predicted"/>
<dbReference type="GO" id="GO:0005815">
    <property type="term" value="C:microtubule organizing center"/>
    <property type="evidence" value="ECO:0007669"/>
    <property type="project" value="TreeGrafter"/>
</dbReference>
<feature type="compositionally biased region" description="Polar residues" evidence="1">
    <location>
        <begin position="1058"/>
        <end position="1068"/>
    </location>
</feature>
<feature type="compositionally biased region" description="Polar residues" evidence="1">
    <location>
        <begin position="490"/>
        <end position="511"/>
    </location>
</feature>
<comment type="caution">
    <text evidence="3">The sequence shown here is derived from an EMBL/GenBank/DDBJ whole genome shotgun (WGS) entry which is preliminary data.</text>
</comment>
<dbReference type="AlphaFoldDB" id="A0A4E0R708"/>
<protein>
    <recommendedName>
        <fullName evidence="2">STIL N-terminal domain-containing protein</fullName>
    </recommendedName>
</protein>
<reference evidence="3" key="1">
    <citation type="submission" date="2019-03" db="EMBL/GenBank/DDBJ databases">
        <title>Improved annotation for the trematode Fasciola hepatica.</title>
        <authorList>
            <person name="Choi Y.-J."/>
            <person name="Martin J."/>
            <person name="Mitreva M."/>
        </authorList>
    </citation>
    <scope>NUCLEOTIDE SEQUENCE [LARGE SCALE GENOMIC DNA]</scope>
</reference>
<dbReference type="GO" id="GO:0007052">
    <property type="term" value="P:mitotic spindle organization"/>
    <property type="evidence" value="ECO:0007669"/>
    <property type="project" value="TreeGrafter"/>
</dbReference>
<feature type="region of interest" description="Disordered" evidence="1">
    <location>
        <begin position="599"/>
        <end position="631"/>
    </location>
</feature>
<dbReference type="Proteomes" id="UP000230066">
    <property type="component" value="Unassembled WGS sequence"/>
</dbReference>
<feature type="region of interest" description="Disordered" evidence="1">
    <location>
        <begin position="471"/>
        <end position="530"/>
    </location>
</feature>
<dbReference type="PANTHER" id="PTHR15128">
    <property type="entry name" value="TAL1 SCL INTERRUPTING LOCUS"/>
    <property type="match status" value="1"/>
</dbReference>
<feature type="compositionally biased region" description="Polar residues" evidence="1">
    <location>
        <begin position="666"/>
        <end position="702"/>
    </location>
</feature>
<gene>
    <name evidence="3" type="ORF">D915_007955</name>
</gene>
<name>A0A4E0R708_FASHE</name>
<evidence type="ECO:0000259" key="2">
    <source>
        <dbReference type="Pfam" id="PF15253"/>
    </source>
</evidence>
<feature type="compositionally biased region" description="Low complexity" evidence="1">
    <location>
        <begin position="519"/>
        <end position="530"/>
    </location>
</feature>